<keyword evidence="2" id="KW-1003">Cell membrane</keyword>
<feature type="transmembrane region" description="Helical" evidence="6">
    <location>
        <begin position="120"/>
        <end position="141"/>
    </location>
</feature>
<keyword evidence="5 6" id="KW-0472">Membrane</keyword>
<dbReference type="Pfam" id="PF03601">
    <property type="entry name" value="Cons_hypoth698"/>
    <property type="match status" value="1"/>
</dbReference>
<reference evidence="7 8" key="1">
    <citation type="submission" date="2022-09" db="EMBL/GenBank/DDBJ databases">
        <title>Enrichment on poylsaccharides allowed isolation of novel metabolic and taxonomic groups of Haloarchaea.</title>
        <authorList>
            <person name="Sorokin D.Y."/>
            <person name="Elcheninov A.G."/>
            <person name="Khizhniak T.V."/>
            <person name="Kolganova T.V."/>
            <person name="Kublanov I.V."/>
        </authorList>
    </citation>
    <scope>NUCLEOTIDE SEQUENCE [LARGE SCALE GENOMIC DNA]</scope>
    <source>
        <strain evidence="7 8">AArc-curdl1</strain>
    </source>
</reference>
<dbReference type="Proteomes" id="UP001321047">
    <property type="component" value="Unassembled WGS sequence"/>
</dbReference>
<accession>A0AAP2ZB27</accession>
<gene>
    <name evidence="7" type="ORF">OB919_15010</name>
</gene>
<evidence type="ECO:0000256" key="2">
    <source>
        <dbReference type="ARBA" id="ARBA00022475"/>
    </source>
</evidence>
<evidence type="ECO:0000313" key="7">
    <source>
        <dbReference type="EMBL" id="MCU4753270.1"/>
    </source>
</evidence>
<feature type="transmembrane region" description="Helical" evidence="6">
    <location>
        <begin position="252"/>
        <end position="269"/>
    </location>
</feature>
<dbReference type="InterPro" id="IPR018383">
    <property type="entry name" value="UPF0324_pro"/>
</dbReference>
<name>A0AAP2ZB27_9EURY</name>
<dbReference type="AlphaFoldDB" id="A0AAP2ZB27"/>
<dbReference type="PANTHER" id="PTHR30106:SF1">
    <property type="entry name" value="UPF0324 MEMBRANE PROTEIN FN0533"/>
    <property type="match status" value="1"/>
</dbReference>
<proteinExistence type="predicted"/>
<dbReference type="RefSeq" id="WP_342809591.1">
    <property type="nucleotide sequence ID" value="NZ_JAOPJZ010000015.1"/>
</dbReference>
<dbReference type="PANTHER" id="PTHR30106">
    <property type="entry name" value="INNER MEMBRANE PROTEIN YEIH-RELATED"/>
    <property type="match status" value="1"/>
</dbReference>
<feature type="transmembrane region" description="Helical" evidence="6">
    <location>
        <begin position="147"/>
        <end position="166"/>
    </location>
</feature>
<evidence type="ECO:0000256" key="4">
    <source>
        <dbReference type="ARBA" id="ARBA00022989"/>
    </source>
</evidence>
<evidence type="ECO:0000256" key="6">
    <source>
        <dbReference type="SAM" id="Phobius"/>
    </source>
</evidence>
<evidence type="ECO:0000256" key="3">
    <source>
        <dbReference type="ARBA" id="ARBA00022692"/>
    </source>
</evidence>
<evidence type="ECO:0000256" key="1">
    <source>
        <dbReference type="ARBA" id="ARBA00004651"/>
    </source>
</evidence>
<keyword evidence="4 6" id="KW-1133">Transmembrane helix</keyword>
<keyword evidence="3 6" id="KW-0812">Transmembrane</keyword>
<comment type="subcellular location">
    <subcellularLocation>
        <location evidence="1">Cell membrane</location>
        <topology evidence="1">Multi-pass membrane protein</topology>
    </subcellularLocation>
</comment>
<evidence type="ECO:0000256" key="5">
    <source>
        <dbReference type="ARBA" id="ARBA00023136"/>
    </source>
</evidence>
<dbReference type="EMBL" id="JAOPJZ010000015">
    <property type="protein sequence ID" value="MCU4753270.1"/>
    <property type="molecule type" value="Genomic_DNA"/>
</dbReference>
<organism evidence="7 8">
    <name type="scientific">Natronosalvus hydrolyticus</name>
    <dbReference type="NCBI Taxonomy" id="2979988"/>
    <lineage>
        <taxon>Archaea</taxon>
        <taxon>Methanobacteriati</taxon>
        <taxon>Methanobacteriota</taxon>
        <taxon>Stenosarchaea group</taxon>
        <taxon>Halobacteria</taxon>
        <taxon>Halobacteriales</taxon>
        <taxon>Natrialbaceae</taxon>
        <taxon>Natronosalvus</taxon>
    </lineage>
</organism>
<protein>
    <submittedName>
        <fullName evidence="7">YeiH family protein</fullName>
    </submittedName>
</protein>
<evidence type="ECO:0000313" key="8">
    <source>
        <dbReference type="Proteomes" id="UP001321047"/>
    </source>
</evidence>
<feature type="transmembrane region" description="Helical" evidence="6">
    <location>
        <begin position="214"/>
        <end position="232"/>
    </location>
</feature>
<feature type="transmembrane region" description="Helical" evidence="6">
    <location>
        <begin position="307"/>
        <end position="329"/>
    </location>
</feature>
<feature type="transmembrane region" description="Helical" evidence="6">
    <location>
        <begin position="35"/>
        <end position="52"/>
    </location>
</feature>
<sequence length="330" mass="33708">MSDATVRRVAPGLAVLAGGAVLARALSELIGVHELLVAIGLGVILANTLGVPERLEQGLNTHSIWLAAGIVLLGASLTLEAILETGAPVLLVLLATVVVTLTTVELLARNVAGISDRFGSLLAAGASICGVSAVVAVGTSVRASESQIAYAAGIVLLMDAVTLVVYPLVGSYLELPDIVFGVWAGVSMLSTGPVVAVGFAYSEAAGQWATITKLARNVLIGAVVLGYASYYARSDSNGSVTIRTLWETFPKFVVGFLVVVGLASLGAFSSTQQALISSVVDWLFLLAFVGLGTAIRTADLRRLGPGPVLVVMTALVVASVFSLAVALAVL</sequence>
<feature type="transmembrane region" description="Helical" evidence="6">
    <location>
        <begin position="89"/>
        <end position="108"/>
    </location>
</feature>
<dbReference type="GO" id="GO:0005886">
    <property type="term" value="C:plasma membrane"/>
    <property type="evidence" value="ECO:0007669"/>
    <property type="project" value="UniProtKB-SubCell"/>
</dbReference>
<feature type="transmembrane region" description="Helical" evidence="6">
    <location>
        <begin position="275"/>
        <end position="295"/>
    </location>
</feature>
<comment type="caution">
    <text evidence="7">The sequence shown here is derived from an EMBL/GenBank/DDBJ whole genome shotgun (WGS) entry which is preliminary data.</text>
</comment>
<feature type="transmembrane region" description="Helical" evidence="6">
    <location>
        <begin position="178"/>
        <end position="202"/>
    </location>
</feature>
<feature type="transmembrane region" description="Helical" evidence="6">
    <location>
        <begin position="64"/>
        <end position="83"/>
    </location>
</feature>
<keyword evidence="8" id="KW-1185">Reference proteome</keyword>